<keyword evidence="4" id="KW-1185">Reference proteome</keyword>
<gene>
    <name evidence="3" type="ORF">APAC_0882</name>
</gene>
<proteinExistence type="predicted"/>
<feature type="compositionally biased region" description="Basic and acidic residues" evidence="1">
    <location>
        <begin position="69"/>
        <end position="79"/>
    </location>
</feature>
<keyword evidence="2" id="KW-0732">Signal</keyword>
<sequence>MKKLLIITIFLTNFLFANYAFTGQNGGQIDMHGGKGEKLKGGSSLGSGELKSLGNISKPLAPIAPTPLIKKEEKKEETK</sequence>
<dbReference type="Proteomes" id="UP000322726">
    <property type="component" value="Chromosome"/>
</dbReference>
<reference evidence="3" key="1">
    <citation type="submission" date="2019-09" db="EMBL/GenBank/DDBJ databases">
        <title>Complete genome sequencing of four Arcobacter species reveals a diverse suite of mobile elements.</title>
        <authorList>
            <person name="Miller W.G."/>
            <person name="Yee E."/>
            <person name="Bono J.L."/>
        </authorList>
    </citation>
    <scope>NUCLEOTIDE SEQUENCE [LARGE SCALE GENOMIC DNA]</scope>
    <source>
        <strain evidence="3">LMG 26638</strain>
    </source>
</reference>
<dbReference type="KEGG" id="apai:APAC_0882"/>
<accession>A0A5C2H4V1</accession>
<evidence type="ECO:0000313" key="3">
    <source>
        <dbReference type="EMBL" id="QEP34020.1"/>
    </source>
</evidence>
<dbReference type="EMBL" id="CP035928">
    <property type="protein sequence ID" value="QEP34020.1"/>
    <property type="molecule type" value="Genomic_DNA"/>
</dbReference>
<feature type="region of interest" description="Disordered" evidence="1">
    <location>
        <begin position="53"/>
        <end position="79"/>
    </location>
</feature>
<feature type="signal peptide" evidence="2">
    <location>
        <begin position="1"/>
        <end position="22"/>
    </location>
</feature>
<dbReference type="RefSeq" id="WP_130232972.1">
    <property type="nucleotide sequence ID" value="NZ_BMEF01000005.1"/>
</dbReference>
<dbReference type="AlphaFoldDB" id="A0A5C2H4V1"/>
<evidence type="ECO:0000313" key="4">
    <source>
        <dbReference type="Proteomes" id="UP000322726"/>
    </source>
</evidence>
<reference evidence="3" key="2">
    <citation type="submission" date="2019-09" db="EMBL/GenBank/DDBJ databases">
        <title>Taxonomic note: a critical rebuttal of the proposed division of the genus Arcobacter into six genera, emended descriptions of Arcobacter anaerophilus and the genus Arcobacter, and an assessment of genus-level boundaries for Epsilonproteobacteria using in silico genomic comparator tools.</title>
        <authorList>
            <person name="On S.L.W."/>
            <person name="Miller W.G."/>
            <person name="Biggs P."/>
            <person name="Cornelius A."/>
            <person name="Vandamme P."/>
        </authorList>
    </citation>
    <scope>NUCLEOTIDE SEQUENCE [LARGE SCALE GENOMIC DNA]</scope>
    <source>
        <strain evidence="3">LMG 26638</strain>
    </source>
</reference>
<organism evidence="3 4">
    <name type="scientific">Malaciobacter pacificus</name>
    <dbReference type="NCBI Taxonomy" id="1080223"/>
    <lineage>
        <taxon>Bacteria</taxon>
        <taxon>Pseudomonadati</taxon>
        <taxon>Campylobacterota</taxon>
        <taxon>Epsilonproteobacteria</taxon>
        <taxon>Campylobacterales</taxon>
        <taxon>Arcobacteraceae</taxon>
        <taxon>Malaciobacter</taxon>
    </lineage>
</organism>
<evidence type="ECO:0000256" key="1">
    <source>
        <dbReference type="SAM" id="MobiDB-lite"/>
    </source>
</evidence>
<feature type="chain" id="PRO_5043456228" evidence="2">
    <location>
        <begin position="23"/>
        <end position="79"/>
    </location>
</feature>
<evidence type="ECO:0000256" key="2">
    <source>
        <dbReference type="SAM" id="SignalP"/>
    </source>
</evidence>
<name>A0A5C2H4V1_9BACT</name>
<protein>
    <submittedName>
        <fullName evidence="3">Uncharacterized protein</fullName>
    </submittedName>
</protein>